<dbReference type="EMBL" id="LGGO01000161">
    <property type="protein sequence ID" value="KUK76373.1"/>
    <property type="molecule type" value="Genomic_DNA"/>
</dbReference>
<keyword evidence="7 12" id="KW-0863">Zinc-finger</keyword>
<dbReference type="GO" id="GO:0008270">
    <property type="term" value="F:zinc ion binding"/>
    <property type="evidence" value="ECO:0007669"/>
    <property type="project" value="UniProtKB-UniRule"/>
</dbReference>
<evidence type="ECO:0000256" key="8">
    <source>
        <dbReference type="ARBA" id="ARBA00022833"/>
    </source>
</evidence>
<evidence type="ECO:0000256" key="6">
    <source>
        <dbReference type="ARBA" id="ARBA00022723"/>
    </source>
</evidence>
<dbReference type="Pfam" id="PF01807">
    <property type="entry name" value="Zn_ribbon_DnaG"/>
    <property type="match status" value="1"/>
</dbReference>
<sequence length="573" mass="66251">MDDNRVQIEEIKNRLDIVDQISKYVELKPAGKNYSGLCPFHNEKTPSFIVSPELQRYKCFGCGEAGDLFNFIQKIENIDFPEALEKLAKEAGVELKKRKVNSHIAKLYEINKLAARFYYKELKESSEASKYLEDRGFIKESIYKFGIGYASGGYELLDYLQNQNGKFNRKELLDSGLFTLKSGKLRTKFFKRIMFPIRSTSGKVIGFSGRILPGNDKGPKYMNTPETAIYHKKDNVFGQYESRKAIRKEDLVIFCEGQTDVISAHQVGIENIVAPLGTALTTEQLERLSKLTKNFFFIFDSDEAGQAAMERALILTSKLKLRAYGASPNPYKDIDEMIQKDSKKLKSLIKNRTDLFSFLLSKKIEDLSPSDYNDITSTLNWARDILSKIPSQSLRSIYVNSLVSSHFFEPSMIADIKKELLNPSKRTYRGRKNSTEKNEKHISRQEEMLALLLVHDDVSIPEEFDLKYFTNPDIKEILEFIRENKDVTKKILLKEDFSEYIENAIFHFSEIDEKDDIDNLYNLIKKDYFDEKELELKKQIAIAETRNNSKESDKLLKQFLKLKEERKNETEGS</sequence>
<dbReference type="EC" id="2.7.7.101" evidence="12"/>
<evidence type="ECO:0000256" key="3">
    <source>
        <dbReference type="ARBA" id="ARBA00022679"/>
    </source>
</evidence>
<dbReference type="PANTHER" id="PTHR30313">
    <property type="entry name" value="DNA PRIMASE"/>
    <property type="match status" value="1"/>
</dbReference>
<dbReference type="SMART" id="SM00493">
    <property type="entry name" value="TOPRIM"/>
    <property type="match status" value="1"/>
</dbReference>
<dbReference type="FunFam" id="3.90.580.10:FF:000001">
    <property type="entry name" value="DNA primase"/>
    <property type="match status" value="1"/>
</dbReference>
<dbReference type="Gene3D" id="3.90.580.10">
    <property type="entry name" value="Zinc finger, CHC2-type domain"/>
    <property type="match status" value="1"/>
</dbReference>
<comment type="similarity">
    <text evidence="12 13">Belongs to the DnaG primase family.</text>
</comment>
<dbReference type="HAMAP" id="MF_00974">
    <property type="entry name" value="DNA_primase_DnaG"/>
    <property type="match status" value="1"/>
</dbReference>
<evidence type="ECO:0000259" key="15">
    <source>
        <dbReference type="PROSITE" id="PS50880"/>
    </source>
</evidence>
<feature type="domain" description="Toprim" evidence="15">
    <location>
        <begin position="250"/>
        <end position="329"/>
    </location>
</feature>
<accession>A0A101HGD3</accession>
<keyword evidence="4 12" id="KW-0548">Nucleotidyltransferase</keyword>
<keyword evidence="5 12" id="KW-0235">DNA replication</keyword>
<evidence type="ECO:0000313" key="16">
    <source>
        <dbReference type="EMBL" id="KUK76373.1"/>
    </source>
</evidence>
<dbReference type="InterPro" id="IPR006295">
    <property type="entry name" value="DNA_primase_DnaG"/>
</dbReference>
<dbReference type="Pfam" id="PF13155">
    <property type="entry name" value="Toprim_2"/>
    <property type="match status" value="1"/>
</dbReference>
<comment type="cofactor">
    <cofactor evidence="12 13 14">
        <name>Zn(2+)</name>
        <dbReference type="ChEBI" id="CHEBI:29105"/>
    </cofactor>
    <text evidence="12 13 14">Binds 1 zinc ion per monomer.</text>
</comment>
<dbReference type="GO" id="GO:0005737">
    <property type="term" value="C:cytoplasm"/>
    <property type="evidence" value="ECO:0007669"/>
    <property type="project" value="TreeGrafter"/>
</dbReference>
<evidence type="ECO:0000256" key="5">
    <source>
        <dbReference type="ARBA" id="ARBA00022705"/>
    </source>
</evidence>
<evidence type="ECO:0000256" key="13">
    <source>
        <dbReference type="PIRNR" id="PIRNR002811"/>
    </source>
</evidence>
<reference evidence="17" key="1">
    <citation type="journal article" date="2015" name="MBio">
        <title>Genome-Resolved Metagenomic Analysis Reveals Roles for Candidate Phyla and Other Microbial Community Members in Biogeochemical Transformations in Oil Reservoirs.</title>
        <authorList>
            <person name="Hu P."/>
            <person name="Tom L."/>
            <person name="Singh A."/>
            <person name="Thomas B.C."/>
            <person name="Baker B.J."/>
            <person name="Piceno Y.M."/>
            <person name="Andersen G.L."/>
            <person name="Banfield J.F."/>
        </authorList>
    </citation>
    <scope>NUCLEOTIDE SEQUENCE [LARGE SCALE GENOMIC DNA]</scope>
</reference>
<dbReference type="AlphaFoldDB" id="A0A101HGD3"/>
<dbReference type="PATRIC" id="fig|1641389.3.peg.1137"/>
<dbReference type="SMART" id="SM00400">
    <property type="entry name" value="ZnF_CHCC"/>
    <property type="match status" value="1"/>
</dbReference>
<evidence type="ECO:0000256" key="11">
    <source>
        <dbReference type="ARBA" id="ARBA00023163"/>
    </source>
</evidence>
<dbReference type="InterPro" id="IPR030846">
    <property type="entry name" value="DnaG_bac"/>
</dbReference>
<keyword evidence="2 12" id="KW-0639">Primosome</keyword>
<dbReference type="GO" id="GO:0000428">
    <property type="term" value="C:DNA-directed RNA polymerase complex"/>
    <property type="evidence" value="ECO:0007669"/>
    <property type="project" value="UniProtKB-KW"/>
</dbReference>
<dbReference type="PIRSF" id="PIRSF002811">
    <property type="entry name" value="DnaG"/>
    <property type="match status" value="1"/>
</dbReference>
<dbReference type="Gene3D" id="3.90.980.10">
    <property type="entry name" value="DNA primase, catalytic core, N-terminal domain"/>
    <property type="match status" value="1"/>
</dbReference>
<comment type="function">
    <text evidence="12 13">RNA polymerase that catalyzes the synthesis of short RNA molecules used as primers for DNA polymerase during DNA replication.</text>
</comment>
<keyword evidence="3 12" id="KW-0808">Transferase</keyword>
<evidence type="ECO:0000313" key="17">
    <source>
        <dbReference type="Proteomes" id="UP000053904"/>
    </source>
</evidence>
<keyword evidence="10 12" id="KW-0238">DNA-binding</keyword>
<name>A0A101HGD3_9BACT</name>
<dbReference type="PROSITE" id="PS50880">
    <property type="entry name" value="TOPRIM"/>
    <property type="match status" value="1"/>
</dbReference>
<comment type="subunit">
    <text evidence="12">Monomer. Interacts with DnaB.</text>
</comment>
<comment type="domain">
    <text evidence="12">Contains an N-terminal zinc-binding domain, a central core domain that contains the primase activity, and a C-terminal DnaB-binding domain.</text>
</comment>
<dbReference type="Pfam" id="PF08275">
    <property type="entry name" value="DNAG_N"/>
    <property type="match status" value="1"/>
</dbReference>
<evidence type="ECO:0000256" key="12">
    <source>
        <dbReference type="HAMAP-Rule" id="MF_00974"/>
    </source>
</evidence>
<dbReference type="SUPFAM" id="SSF57783">
    <property type="entry name" value="Zinc beta-ribbon"/>
    <property type="match status" value="1"/>
</dbReference>
<dbReference type="InterPro" id="IPR034151">
    <property type="entry name" value="TOPRIM_DnaG_bac"/>
</dbReference>
<comment type="catalytic activity">
    <reaction evidence="12">
        <text>ssDNA + n NTP = ssDNA/pppN(pN)n-1 hybrid + (n-1) diphosphate.</text>
        <dbReference type="EC" id="2.7.7.101"/>
    </reaction>
</comment>
<dbReference type="InterPro" id="IPR050219">
    <property type="entry name" value="DnaG_primase"/>
</dbReference>
<dbReference type="GO" id="GO:0006269">
    <property type="term" value="P:DNA replication, synthesis of primer"/>
    <property type="evidence" value="ECO:0007669"/>
    <property type="project" value="UniProtKB-UniRule"/>
</dbReference>
<dbReference type="NCBIfam" id="TIGR01391">
    <property type="entry name" value="dnaG"/>
    <property type="match status" value="1"/>
</dbReference>
<keyword evidence="11 12" id="KW-0804">Transcription</keyword>
<keyword evidence="8 12" id="KW-0862">Zinc</keyword>
<evidence type="ECO:0000256" key="1">
    <source>
        <dbReference type="ARBA" id="ARBA00022478"/>
    </source>
</evidence>
<proteinExistence type="inferred from homology"/>
<dbReference type="InterPro" id="IPR013264">
    <property type="entry name" value="DNAG_N"/>
</dbReference>
<dbReference type="Proteomes" id="UP000053904">
    <property type="component" value="Unassembled WGS sequence"/>
</dbReference>
<keyword evidence="6 12" id="KW-0479">Metal-binding</keyword>
<dbReference type="GO" id="GO:0003677">
    <property type="term" value="F:DNA binding"/>
    <property type="evidence" value="ECO:0007669"/>
    <property type="project" value="UniProtKB-KW"/>
</dbReference>
<keyword evidence="1 12" id="KW-0240">DNA-directed RNA polymerase</keyword>
<evidence type="ECO:0000256" key="10">
    <source>
        <dbReference type="ARBA" id="ARBA00023125"/>
    </source>
</evidence>
<comment type="caution">
    <text evidence="16">The sequence shown here is derived from an EMBL/GenBank/DDBJ whole genome shotgun (WGS) entry which is preliminary data.</text>
</comment>
<dbReference type="InterPro" id="IPR037068">
    <property type="entry name" value="DNA_primase_core_N_sf"/>
</dbReference>
<evidence type="ECO:0000256" key="9">
    <source>
        <dbReference type="ARBA" id="ARBA00022842"/>
    </source>
</evidence>
<evidence type="ECO:0000256" key="14">
    <source>
        <dbReference type="PIRSR" id="PIRSR002811-1"/>
    </source>
</evidence>
<evidence type="ECO:0000256" key="4">
    <source>
        <dbReference type="ARBA" id="ARBA00022695"/>
    </source>
</evidence>
<evidence type="ECO:0000256" key="2">
    <source>
        <dbReference type="ARBA" id="ARBA00022515"/>
    </source>
</evidence>
<protein>
    <recommendedName>
        <fullName evidence="12 13">DNA primase</fullName>
        <ecNumber evidence="12">2.7.7.101</ecNumber>
    </recommendedName>
</protein>
<dbReference type="PANTHER" id="PTHR30313:SF2">
    <property type="entry name" value="DNA PRIMASE"/>
    <property type="match status" value="1"/>
</dbReference>
<dbReference type="CDD" id="cd03364">
    <property type="entry name" value="TOPRIM_DnaG_primases"/>
    <property type="match status" value="1"/>
</dbReference>
<dbReference type="InterPro" id="IPR006171">
    <property type="entry name" value="TOPRIM_dom"/>
</dbReference>
<dbReference type="Gene3D" id="3.40.1360.10">
    <property type="match status" value="1"/>
</dbReference>
<organism evidence="16 17">
    <name type="scientific">candidate division WS6 bacterium 34_10</name>
    <dbReference type="NCBI Taxonomy" id="1641389"/>
    <lineage>
        <taxon>Bacteria</taxon>
        <taxon>Candidatus Dojkabacteria</taxon>
    </lineage>
</organism>
<gene>
    <name evidence="12" type="primary">dnaG</name>
    <name evidence="16" type="ORF">XD93_0959</name>
</gene>
<dbReference type="GO" id="GO:1990077">
    <property type="term" value="C:primosome complex"/>
    <property type="evidence" value="ECO:0007669"/>
    <property type="project" value="UniProtKB-KW"/>
</dbReference>
<dbReference type="GO" id="GO:0003899">
    <property type="term" value="F:DNA-directed RNA polymerase activity"/>
    <property type="evidence" value="ECO:0007669"/>
    <property type="project" value="UniProtKB-UniRule"/>
</dbReference>
<dbReference type="InterPro" id="IPR036977">
    <property type="entry name" value="DNA_primase_Znf_CHC2"/>
</dbReference>
<feature type="zinc finger region" description="CHC2-type" evidence="12 14">
    <location>
        <begin position="38"/>
        <end position="62"/>
    </location>
</feature>
<dbReference type="InterPro" id="IPR002694">
    <property type="entry name" value="Znf_CHC2"/>
</dbReference>
<evidence type="ECO:0000256" key="7">
    <source>
        <dbReference type="ARBA" id="ARBA00022771"/>
    </source>
</evidence>
<keyword evidence="9" id="KW-0460">Magnesium</keyword>
<dbReference type="SUPFAM" id="SSF56731">
    <property type="entry name" value="DNA primase core"/>
    <property type="match status" value="1"/>
</dbReference>